<evidence type="ECO:0000313" key="2">
    <source>
        <dbReference type="Proteomes" id="UP000028864"/>
    </source>
</evidence>
<dbReference type="SUPFAM" id="SSF52096">
    <property type="entry name" value="ClpP/crotonase"/>
    <property type="match status" value="1"/>
</dbReference>
<reference evidence="1" key="1">
    <citation type="submission" date="2014-05" db="EMBL/GenBank/DDBJ databases">
        <authorList>
            <person name="Urmite Genomes"/>
        </authorList>
    </citation>
    <scope>NUCLEOTIDE SEQUENCE</scope>
    <source>
        <strain evidence="1">DSM 44074</strain>
    </source>
</reference>
<dbReference type="EMBL" id="LK021338">
    <property type="protein sequence ID" value="CDQ44816.1"/>
    <property type="molecule type" value="Genomic_DNA"/>
</dbReference>
<dbReference type="AlphaFoldDB" id="A0AAV2WKL9"/>
<gene>
    <name evidence="1" type="ORF">BN1047_02696</name>
</gene>
<dbReference type="Gene3D" id="3.90.226.10">
    <property type="entry name" value="2-enoyl-CoA Hydratase, Chain A, domain 1"/>
    <property type="match status" value="1"/>
</dbReference>
<reference evidence="1" key="2">
    <citation type="submission" date="2015-09" db="EMBL/GenBank/DDBJ databases">
        <title>Draft genome sequence of Mycobacterium neoaurum DSM 44074.</title>
        <authorList>
            <person name="Croce O."/>
            <person name="Robert C."/>
            <person name="Raoult D."/>
            <person name="Drancourt M."/>
        </authorList>
    </citation>
    <scope>NUCLEOTIDE SEQUENCE</scope>
    <source>
        <strain evidence="1">DSM 44074</strain>
    </source>
</reference>
<name>A0AAV2WKL9_MYCNE</name>
<dbReference type="Pfam" id="PF00378">
    <property type="entry name" value="ECH_1"/>
    <property type="match status" value="1"/>
</dbReference>
<organism evidence="1 2">
    <name type="scientific">Mycolicibacterium neoaurum</name>
    <name type="common">Mycobacterium neoaurum</name>
    <dbReference type="NCBI Taxonomy" id="1795"/>
    <lineage>
        <taxon>Bacteria</taxon>
        <taxon>Bacillati</taxon>
        <taxon>Actinomycetota</taxon>
        <taxon>Actinomycetes</taxon>
        <taxon>Mycobacteriales</taxon>
        <taxon>Mycobacteriaceae</taxon>
        <taxon>Mycolicibacterium</taxon>
    </lineage>
</organism>
<accession>A0AAV2WKL9</accession>
<dbReference type="InterPro" id="IPR001753">
    <property type="entry name" value="Enoyl-CoA_hydra/iso"/>
</dbReference>
<dbReference type="InterPro" id="IPR029045">
    <property type="entry name" value="ClpP/crotonase-like_dom_sf"/>
</dbReference>
<sequence length="270" mass="28216">MNAYGAAEVDDPGVNDAEVLVEVREHIGWITLNRPDRMNAVNVALARALGAALTGLGQRTDVHAVIIRGSGGNFCAGGDFDEVQRLRADGPEALRTLFTTFKEACDVIAGLPVPVVAAVDGVAMAGGFELMQAADIVLVCEQARIADNHVNFGMIPGGGSTARLPRILGRQQALGLLLSGDKFSGIEAVRIGLAYRAFAPEVFHDSVQAFAARLAGRDRSALTAIKELVVAGLDTDLATANRHETDAVVARLSGSAGQAGVSAFKNRETT</sequence>
<dbReference type="PANTHER" id="PTHR43459">
    <property type="entry name" value="ENOYL-COA HYDRATASE"/>
    <property type="match status" value="1"/>
</dbReference>
<dbReference type="Proteomes" id="UP000028864">
    <property type="component" value="Unassembled WGS sequence"/>
</dbReference>
<dbReference type="PANTHER" id="PTHR43459:SF1">
    <property type="entry name" value="EG:BACN32G11.4 PROTEIN"/>
    <property type="match status" value="1"/>
</dbReference>
<protein>
    <submittedName>
        <fullName evidence="1">Enoyl-CoA hydratase/isomerase</fullName>
    </submittedName>
</protein>
<dbReference type="CDD" id="cd06558">
    <property type="entry name" value="crotonase-like"/>
    <property type="match status" value="1"/>
</dbReference>
<evidence type="ECO:0000313" key="1">
    <source>
        <dbReference type="EMBL" id="CDQ44816.1"/>
    </source>
</evidence>
<proteinExistence type="predicted"/>
<dbReference type="GO" id="GO:0003824">
    <property type="term" value="F:catalytic activity"/>
    <property type="evidence" value="ECO:0007669"/>
    <property type="project" value="UniProtKB-ARBA"/>
</dbReference>